<evidence type="ECO:0000313" key="2">
    <source>
        <dbReference type="Proteomes" id="UP001163046"/>
    </source>
</evidence>
<name>A0A9W9ZRK7_9CNID</name>
<organism evidence="1 2">
    <name type="scientific">Desmophyllum pertusum</name>
    <dbReference type="NCBI Taxonomy" id="174260"/>
    <lineage>
        <taxon>Eukaryota</taxon>
        <taxon>Metazoa</taxon>
        <taxon>Cnidaria</taxon>
        <taxon>Anthozoa</taxon>
        <taxon>Hexacorallia</taxon>
        <taxon>Scleractinia</taxon>
        <taxon>Caryophylliina</taxon>
        <taxon>Caryophylliidae</taxon>
        <taxon>Desmophyllum</taxon>
    </lineage>
</organism>
<protein>
    <submittedName>
        <fullName evidence="1">Uncharacterized protein</fullName>
    </submittedName>
</protein>
<reference evidence="1" key="1">
    <citation type="submission" date="2023-01" db="EMBL/GenBank/DDBJ databases">
        <title>Genome assembly of the deep-sea coral Lophelia pertusa.</title>
        <authorList>
            <person name="Herrera S."/>
            <person name="Cordes E."/>
        </authorList>
    </citation>
    <scope>NUCLEOTIDE SEQUENCE</scope>
    <source>
        <strain evidence="1">USNM1676648</strain>
        <tissue evidence="1">Polyp</tissue>
    </source>
</reference>
<dbReference type="OrthoDB" id="5955355at2759"/>
<keyword evidence="2" id="KW-1185">Reference proteome</keyword>
<evidence type="ECO:0000313" key="1">
    <source>
        <dbReference type="EMBL" id="KAJ7384714.1"/>
    </source>
</evidence>
<dbReference type="Proteomes" id="UP001163046">
    <property type="component" value="Unassembled WGS sequence"/>
</dbReference>
<sequence>MTNQETSVPAQSLVYPRSQSSSFFLCAGNHVTKRNRRSGNENEPALLCTFRAEPGAENCGQDGRQDEQFVRGILVTTWYPKETINRLNVFLSCPELLAGEGDVLQLRKSLRLFIEVYMTYSMSLLVHHSRRIALLSFRPGTLKALPSLVQTILTPRHAKTGNRLYTTLCPSLKITKLREKVITQQRLASQLTGDFTGIPHSYAREMELNKEIVSKQTVQEQLEFYQSWKDQGTRINRITMLHHMAKILHKRTEQRFVLQKEREKSARGQGSAYIEVLDYISDNIRSCKPQCLTNVIWSLGKIGEKDHRLAKVCEEEILSCDISVFNLVEISQIVTGCRTLGRKHSKVFEQVEEAILDGTIKLSYCEHRQVAGLLTSFVKMDHGSVTLFEKLAVDIVEREFSSFHNGHICQFLHAFAVKGIISNGLFDKAEEEILRRSPFKLRRTEIIRVLRAFAAADKGSEQLFAAFDKDIVTRRVQDYYLMTPLCWIIWSFATRE</sequence>
<comment type="caution">
    <text evidence="1">The sequence shown here is derived from an EMBL/GenBank/DDBJ whole genome shotgun (WGS) entry which is preliminary data.</text>
</comment>
<accession>A0A9W9ZRK7</accession>
<dbReference type="AlphaFoldDB" id="A0A9W9ZRK7"/>
<gene>
    <name evidence="1" type="ORF">OS493_020298</name>
</gene>
<proteinExistence type="predicted"/>
<dbReference type="EMBL" id="MU825885">
    <property type="protein sequence ID" value="KAJ7384714.1"/>
    <property type="molecule type" value="Genomic_DNA"/>
</dbReference>